<evidence type="ECO:0000256" key="8">
    <source>
        <dbReference type="SAM" id="Phobius"/>
    </source>
</evidence>
<gene>
    <name evidence="12" type="primary">LOC100902342</name>
</gene>
<dbReference type="GO" id="GO:0006508">
    <property type="term" value="P:proteolysis"/>
    <property type="evidence" value="ECO:0007669"/>
    <property type="project" value="UniProtKB-KW"/>
</dbReference>
<protein>
    <submittedName>
        <fullName evidence="12">Rhomboid-related protein 4</fullName>
    </submittedName>
</protein>
<evidence type="ECO:0000256" key="2">
    <source>
        <dbReference type="ARBA" id="ARBA00009045"/>
    </source>
</evidence>
<feature type="transmembrane region" description="Helical" evidence="8">
    <location>
        <begin position="451"/>
        <end position="470"/>
    </location>
</feature>
<evidence type="ECO:0000313" key="11">
    <source>
        <dbReference type="Proteomes" id="UP000694867"/>
    </source>
</evidence>
<comment type="subcellular location">
    <subcellularLocation>
        <location evidence="1">Membrane</location>
        <topology evidence="1">Multi-pass membrane protein</topology>
    </subcellularLocation>
</comment>
<feature type="chain" id="PRO_5042577560" evidence="9">
    <location>
        <begin position="24"/>
        <end position="471"/>
    </location>
</feature>
<evidence type="ECO:0000259" key="10">
    <source>
        <dbReference type="Pfam" id="PF01694"/>
    </source>
</evidence>
<dbReference type="Pfam" id="PF01694">
    <property type="entry name" value="Rhomboid"/>
    <property type="match status" value="2"/>
</dbReference>
<evidence type="ECO:0000256" key="9">
    <source>
        <dbReference type="SAM" id="SignalP"/>
    </source>
</evidence>
<dbReference type="GO" id="GO:0016020">
    <property type="term" value="C:membrane"/>
    <property type="evidence" value="ECO:0007669"/>
    <property type="project" value="UniProtKB-SubCell"/>
</dbReference>
<evidence type="ECO:0000256" key="1">
    <source>
        <dbReference type="ARBA" id="ARBA00004141"/>
    </source>
</evidence>
<keyword evidence="9" id="KW-0732">Signal</keyword>
<feature type="transmembrane region" description="Helical" evidence="8">
    <location>
        <begin position="354"/>
        <end position="379"/>
    </location>
</feature>
<dbReference type="GeneID" id="100902342"/>
<evidence type="ECO:0000256" key="6">
    <source>
        <dbReference type="ARBA" id="ARBA00022989"/>
    </source>
</evidence>
<dbReference type="PANTHER" id="PTHR43066">
    <property type="entry name" value="RHOMBOID-RELATED PROTEIN"/>
    <property type="match status" value="1"/>
</dbReference>
<comment type="similarity">
    <text evidence="2">Belongs to the peptidase S54 family.</text>
</comment>
<feature type="signal peptide" evidence="9">
    <location>
        <begin position="1"/>
        <end position="23"/>
    </location>
</feature>
<dbReference type="Proteomes" id="UP000694867">
    <property type="component" value="Unplaced"/>
</dbReference>
<feature type="transmembrane region" description="Helical" evidence="8">
    <location>
        <begin position="178"/>
        <end position="196"/>
    </location>
</feature>
<keyword evidence="4 8" id="KW-0812">Transmembrane</keyword>
<keyword evidence="3" id="KW-0645">Protease</keyword>
<reference evidence="12" key="1">
    <citation type="submission" date="2025-08" db="UniProtKB">
        <authorList>
            <consortium name="RefSeq"/>
        </authorList>
    </citation>
    <scope>IDENTIFICATION</scope>
</reference>
<dbReference type="InterPro" id="IPR035952">
    <property type="entry name" value="Rhomboid-like_sf"/>
</dbReference>
<feature type="transmembrane region" description="Helical" evidence="8">
    <location>
        <begin position="318"/>
        <end position="342"/>
    </location>
</feature>
<evidence type="ECO:0000256" key="4">
    <source>
        <dbReference type="ARBA" id="ARBA00022692"/>
    </source>
</evidence>
<dbReference type="KEGG" id="goe:100902342"/>
<dbReference type="RefSeq" id="XP_003740026.1">
    <property type="nucleotide sequence ID" value="XM_003739978.2"/>
</dbReference>
<dbReference type="Gene3D" id="1.20.1540.10">
    <property type="entry name" value="Rhomboid-like"/>
    <property type="match status" value="2"/>
</dbReference>
<feature type="domain" description="Peptidase S54 rhomboid" evidence="10">
    <location>
        <begin position="318"/>
        <end position="470"/>
    </location>
</feature>
<evidence type="ECO:0000256" key="5">
    <source>
        <dbReference type="ARBA" id="ARBA00022801"/>
    </source>
</evidence>
<keyword evidence="11" id="KW-1185">Reference proteome</keyword>
<evidence type="ECO:0000256" key="3">
    <source>
        <dbReference type="ARBA" id="ARBA00022670"/>
    </source>
</evidence>
<feature type="transmembrane region" description="Helical" evidence="8">
    <location>
        <begin position="424"/>
        <end position="445"/>
    </location>
</feature>
<dbReference type="AlphaFoldDB" id="A0AAJ6QPX5"/>
<dbReference type="GO" id="GO:0004252">
    <property type="term" value="F:serine-type endopeptidase activity"/>
    <property type="evidence" value="ECO:0007669"/>
    <property type="project" value="InterPro"/>
</dbReference>
<feature type="domain" description="Peptidase S54 rhomboid" evidence="10">
    <location>
        <begin position="67"/>
        <end position="215"/>
    </location>
</feature>
<organism evidence="11 12">
    <name type="scientific">Galendromus occidentalis</name>
    <name type="common">western predatory mite</name>
    <dbReference type="NCBI Taxonomy" id="34638"/>
    <lineage>
        <taxon>Eukaryota</taxon>
        <taxon>Metazoa</taxon>
        <taxon>Ecdysozoa</taxon>
        <taxon>Arthropoda</taxon>
        <taxon>Chelicerata</taxon>
        <taxon>Arachnida</taxon>
        <taxon>Acari</taxon>
        <taxon>Parasitiformes</taxon>
        <taxon>Mesostigmata</taxon>
        <taxon>Gamasina</taxon>
        <taxon>Phytoseioidea</taxon>
        <taxon>Phytoseiidae</taxon>
        <taxon>Typhlodrominae</taxon>
        <taxon>Galendromus</taxon>
    </lineage>
</organism>
<evidence type="ECO:0000313" key="12">
    <source>
        <dbReference type="RefSeq" id="XP_003740026.1"/>
    </source>
</evidence>
<proteinExistence type="inferred from homology"/>
<keyword evidence="6 8" id="KW-1133">Transmembrane helix</keyword>
<accession>A0AAJ6QPX5</accession>
<feature type="transmembrane region" description="Helical" evidence="8">
    <location>
        <begin position="139"/>
        <end position="158"/>
    </location>
</feature>
<feature type="transmembrane region" description="Helical" evidence="8">
    <location>
        <begin position="270"/>
        <end position="288"/>
    </location>
</feature>
<feature type="transmembrane region" description="Helical" evidence="8">
    <location>
        <begin position="202"/>
        <end position="227"/>
    </location>
</feature>
<dbReference type="InterPro" id="IPR022764">
    <property type="entry name" value="Peptidase_S54_rhomboid_dom"/>
</dbReference>
<keyword evidence="5" id="KW-0378">Hydrolase</keyword>
<dbReference type="PANTHER" id="PTHR43066:SF1">
    <property type="entry name" value="RHOMBOID PROTEIN 2"/>
    <property type="match status" value="1"/>
</dbReference>
<dbReference type="FunFam" id="1.20.1540.10:FF:000008">
    <property type="entry name" value="RHOMBOID-like protein 13"/>
    <property type="match status" value="1"/>
</dbReference>
<keyword evidence="7 8" id="KW-0472">Membrane</keyword>
<sequence length="471" mass="52736">MMRRNRDNFGVLLLVQHLLFTVGLENIPPVTLGTIGLQVCLFLGLIKVPWRSIEECCISAYTLIERREFMRIFSSALEHSDSYHLYYNMASFVWKGIILESVMGAPFFAYLLVVFTILVALVSVSINYALAILFSSFDFMSSCAIGFSGVIFALKVVVNKVYPDVHPVIGGYNLRVPGGMYVWLELALISLFVPRASFVGHLAGILVGTAYSVGFLHPIFDIFGAVAGYNPHRQWTRGAQPRSYGYRRPQQPGYNPTYERSYAFFQVQRFPPILTTLLAATLVGVFYHDLLPEQLKVLYRYVGGKCLNSYLVFDAHRYASIFTAPLHTLNGYHLLYSVLTLLRVGSNIERRVGLLRYAILVLILTAGSSLAYVCLVKYVLVRAESVGGVYPYEMKYKCFMGPTAILIAMKLAHGELLPYLNSTFLIFELPAIPLVFVVLGEIFLLHMLFPQAWVVGNAAGMLAGLVFVTIM</sequence>
<evidence type="ECO:0000256" key="7">
    <source>
        <dbReference type="ARBA" id="ARBA00023136"/>
    </source>
</evidence>
<dbReference type="SUPFAM" id="SSF144091">
    <property type="entry name" value="Rhomboid-like"/>
    <property type="match status" value="2"/>
</dbReference>
<feature type="transmembrane region" description="Helical" evidence="8">
    <location>
        <begin position="107"/>
        <end position="133"/>
    </location>
</feature>
<name>A0AAJ6QPX5_9ACAR</name>